<dbReference type="AlphaFoldDB" id="A0A3G9K8C7"/>
<sequence length="593" mass="59922">MPDPTPTQQGWATPSYQVQPQPEQALLLGRYRVVETRGTGGFGSVQVCWDTRLERRVAIKCMPLATAPGMSASTLAEALDEARITSRLTHPNIITVHDFEVCGTMAYLIMEYVNGLTLAELLARVENGVLTYDECAHLLSSLAAALDFAHANDVLHLDIKPSNVFIDSSGAVKLGDFGMASLASVAGWEGARGGTVGYMPPEQLTGELVDERTDVFALGVVCYQALTGVSPFLAKDAEASRKKIERGARPLAKVEPELAGPVSDLIARALCADPSERPSTAGELAKLAVPYLGDEDEGHASVAALVAQATGEPDPNAQAWERAAHVEAAERWPWLPGAIERSVAALAAGGVAWRVVPGICAALGVQVSSLGASTAGGAALALLGALSPAAGGATACVLAVAGVLSCGMYSPAFLVGALTALALLAWRAATARGQGLSHAALLLPASLGSPFAGASVAGATLAPAAALATGAVGAALQLVVAQVPQAASGDALAAAVLQALSHAGSWLAIAGCALGAWLASLVGGRRGGARGVAGQAACATVLIATQVLAARVENGGLWAAPDAAGIAVAVVCAVLVSIVISTIGPSPRHTEDE</sequence>
<dbReference type="Proteomes" id="UP000273154">
    <property type="component" value="Chromosome"/>
</dbReference>
<dbReference type="EC" id="2.7.11.1" evidence="1"/>
<feature type="transmembrane region" description="Helical" evidence="6">
    <location>
        <begin position="564"/>
        <end position="584"/>
    </location>
</feature>
<evidence type="ECO:0000256" key="5">
    <source>
        <dbReference type="ARBA" id="ARBA00022840"/>
    </source>
</evidence>
<dbReference type="RefSeq" id="WP_172596423.1">
    <property type="nucleotide sequence ID" value="NZ_AP019367.1"/>
</dbReference>
<dbReference type="EMBL" id="AP019367">
    <property type="protein sequence ID" value="BBH50964.1"/>
    <property type="molecule type" value="Genomic_DNA"/>
</dbReference>
<feature type="transmembrane region" description="Helical" evidence="6">
    <location>
        <begin position="378"/>
        <end position="404"/>
    </location>
</feature>
<evidence type="ECO:0000256" key="3">
    <source>
        <dbReference type="ARBA" id="ARBA00022741"/>
    </source>
</evidence>
<accession>A0A3G9K8C7</accession>
<dbReference type="PANTHER" id="PTHR43671">
    <property type="entry name" value="SERINE/THREONINE-PROTEIN KINASE NEK"/>
    <property type="match status" value="1"/>
</dbReference>
<dbReference type="GO" id="GO:0005524">
    <property type="term" value="F:ATP binding"/>
    <property type="evidence" value="ECO:0007669"/>
    <property type="project" value="UniProtKB-KW"/>
</dbReference>
<evidence type="ECO:0000256" key="6">
    <source>
        <dbReference type="SAM" id="Phobius"/>
    </source>
</evidence>
<keyword evidence="2" id="KW-0808">Transferase</keyword>
<keyword evidence="6" id="KW-1133">Transmembrane helix</keyword>
<dbReference type="GO" id="GO:0004674">
    <property type="term" value="F:protein serine/threonine kinase activity"/>
    <property type="evidence" value="ECO:0007669"/>
    <property type="project" value="UniProtKB-EC"/>
</dbReference>
<dbReference type="InterPro" id="IPR000719">
    <property type="entry name" value="Prot_kinase_dom"/>
</dbReference>
<evidence type="ECO:0000313" key="9">
    <source>
        <dbReference type="Proteomes" id="UP000273154"/>
    </source>
</evidence>
<dbReference type="Pfam" id="PF00069">
    <property type="entry name" value="Pkinase"/>
    <property type="match status" value="1"/>
</dbReference>
<feature type="domain" description="Protein kinase" evidence="7">
    <location>
        <begin position="31"/>
        <end position="292"/>
    </location>
</feature>
<reference evidence="9" key="1">
    <citation type="submission" date="2018-11" db="EMBL/GenBank/DDBJ databases">
        <title>Comparative genomics of Parolsenella catena and Libanicoccus massiliensis: Reclassification of Libanicoccus massiliensis as Parolsenella massiliensis comb. nov.</title>
        <authorList>
            <person name="Sakamoto M."/>
            <person name="Ikeyama N."/>
            <person name="Murakami T."/>
            <person name="Mori H."/>
            <person name="Yuki M."/>
            <person name="Ohkuma M."/>
        </authorList>
    </citation>
    <scope>NUCLEOTIDE SEQUENCE [LARGE SCALE GENOMIC DNA]</scope>
    <source>
        <strain evidence="9">JCM 31932</strain>
    </source>
</reference>
<evidence type="ECO:0000259" key="7">
    <source>
        <dbReference type="PROSITE" id="PS50011"/>
    </source>
</evidence>
<keyword evidence="6" id="KW-0812">Transmembrane</keyword>
<evidence type="ECO:0000313" key="8">
    <source>
        <dbReference type="EMBL" id="BBH50964.1"/>
    </source>
</evidence>
<feature type="transmembrane region" description="Helical" evidence="6">
    <location>
        <begin position="503"/>
        <end position="524"/>
    </location>
</feature>
<dbReference type="KEGG" id="pcat:Pcatena_15510"/>
<evidence type="ECO:0000256" key="2">
    <source>
        <dbReference type="ARBA" id="ARBA00022679"/>
    </source>
</evidence>
<feature type="transmembrane region" description="Helical" evidence="6">
    <location>
        <begin position="411"/>
        <end position="429"/>
    </location>
</feature>
<feature type="transmembrane region" description="Helical" evidence="6">
    <location>
        <begin position="435"/>
        <end position="457"/>
    </location>
</feature>
<dbReference type="PANTHER" id="PTHR43671:SF13">
    <property type="entry name" value="SERINE_THREONINE-PROTEIN KINASE NEK2"/>
    <property type="match status" value="1"/>
</dbReference>
<dbReference type="InterPro" id="IPR008271">
    <property type="entry name" value="Ser/Thr_kinase_AS"/>
</dbReference>
<protein>
    <recommendedName>
        <fullName evidence="1">non-specific serine/threonine protein kinase</fullName>
        <ecNumber evidence="1">2.7.11.1</ecNumber>
    </recommendedName>
</protein>
<feature type="transmembrane region" description="Helical" evidence="6">
    <location>
        <begin position="531"/>
        <end position="552"/>
    </location>
</feature>
<organism evidence="8 9">
    <name type="scientific">Parolsenella catena</name>
    <dbReference type="NCBI Taxonomy" id="2003188"/>
    <lineage>
        <taxon>Bacteria</taxon>
        <taxon>Bacillati</taxon>
        <taxon>Actinomycetota</taxon>
        <taxon>Coriobacteriia</taxon>
        <taxon>Coriobacteriales</taxon>
        <taxon>Atopobiaceae</taxon>
        <taxon>Parolsenella</taxon>
    </lineage>
</organism>
<keyword evidence="6" id="KW-0472">Membrane</keyword>
<dbReference type="SUPFAM" id="SSF56112">
    <property type="entry name" value="Protein kinase-like (PK-like)"/>
    <property type="match status" value="1"/>
</dbReference>
<proteinExistence type="predicted"/>
<evidence type="ECO:0000256" key="1">
    <source>
        <dbReference type="ARBA" id="ARBA00012513"/>
    </source>
</evidence>
<dbReference type="InterPro" id="IPR050660">
    <property type="entry name" value="NEK_Ser/Thr_kinase"/>
</dbReference>
<dbReference type="GeneID" id="88849691"/>
<dbReference type="CDD" id="cd14014">
    <property type="entry name" value="STKc_PknB_like"/>
    <property type="match status" value="1"/>
</dbReference>
<dbReference type="Gene3D" id="3.30.200.20">
    <property type="entry name" value="Phosphorylase Kinase, domain 1"/>
    <property type="match status" value="1"/>
</dbReference>
<dbReference type="Gene3D" id="1.10.510.10">
    <property type="entry name" value="Transferase(Phosphotransferase) domain 1"/>
    <property type="match status" value="1"/>
</dbReference>
<dbReference type="PROSITE" id="PS00108">
    <property type="entry name" value="PROTEIN_KINASE_ST"/>
    <property type="match status" value="1"/>
</dbReference>
<gene>
    <name evidence="8" type="ORF">Pcatena_15510</name>
</gene>
<evidence type="ECO:0000256" key="4">
    <source>
        <dbReference type="ARBA" id="ARBA00022777"/>
    </source>
</evidence>
<keyword evidence="9" id="KW-1185">Reference proteome</keyword>
<dbReference type="PROSITE" id="PS50011">
    <property type="entry name" value="PROTEIN_KINASE_DOM"/>
    <property type="match status" value="1"/>
</dbReference>
<name>A0A3G9K8C7_9ACTN</name>
<keyword evidence="3" id="KW-0547">Nucleotide-binding</keyword>
<dbReference type="SMART" id="SM00220">
    <property type="entry name" value="S_TKc"/>
    <property type="match status" value="1"/>
</dbReference>
<keyword evidence="4" id="KW-0418">Kinase</keyword>
<keyword evidence="5" id="KW-0067">ATP-binding</keyword>
<dbReference type="InterPro" id="IPR011009">
    <property type="entry name" value="Kinase-like_dom_sf"/>
</dbReference>